<gene>
    <name evidence="1" type="ORF">IHE45_02G083300</name>
</gene>
<protein>
    <submittedName>
        <fullName evidence="1">Non-specific serine/threonine protein kinase protein</fullName>
        <ecNumber evidence="1">2.7.11.1</ecNumber>
    </submittedName>
</protein>
<accession>A0ACB7WS41</accession>
<evidence type="ECO:0000313" key="2">
    <source>
        <dbReference type="Proteomes" id="UP000827976"/>
    </source>
</evidence>
<proteinExistence type="predicted"/>
<reference evidence="2" key="1">
    <citation type="journal article" date="2022" name="Nat. Commun.">
        <title>Chromosome evolution and the genetic basis of agronomically important traits in greater yam.</title>
        <authorList>
            <person name="Bredeson J.V."/>
            <person name="Lyons J.B."/>
            <person name="Oniyinde I.O."/>
            <person name="Okereke N.R."/>
            <person name="Kolade O."/>
            <person name="Nnabue I."/>
            <person name="Nwadili C.O."/>
            <person name="Hribova E."/>
            <person name="Parker M."/>
            <person name="Nwogha J."/>
            <person name="Shu S."/>
            <person name="Carlson J."/>
            <person name="Kariba R."/>
            <person name="Muthemba S."/>
            <person name="Knop K."/>
            <person name="Barton G.J."/>
            <person name="Sherwood A.V."/>
            <person name="Lopez-Montes A."/>
            <person name="Asiedu R."/>
            <person name="Jamnadass R."/>
            <person name="Muchugi A."/>
            <person name="Goodstein D."/>
            <person name="Egesi C.N."/>
            <person name="Featherston J."/>
            <person name="Asfaw A."/>
            <person name="Simpson G.G."/>
            <person name="Dolezel J."/>
            <person name="Hendre P.S."/>
            <person name="Van Deynze A."/>
            <person name="Kumar P.L."/>
            <person name="Obidiegwu J.E."/>
            <person name="Bhattacharjee R."/>
            <person name="Rokhsar D.S."/>
        </authorList>
    </citation>
    <scope>NUCLEOTIDE SEQUENCE [LARGE SCALE GENOMIC DNA]</scope>
    <source>
        <strain evidence="2">cv. TDa95/00328</strain>
    </source>
</reference>
<name>A0ACB7WS41_DIOAL</name>
<evidence type="ECO:0000313" key="1">
    <source>
        <dbReference type="EMBL" id="KAH7690941.1"/>
    </source>
</evidence>
<dbReference type="EMBL" id="CM037012">
    <property type="protein sequence ID" value="KAH7690941.1"/>
    <property type="molecule type" value="Genomic_DNA"/>
</dbReference>
<dbReference type="EC" id="2.7.11.1" evidence="1"/>
<organism evidence="1 2">
    <name type="scientific">Dioscorea alata</name>
    <name type="common">Purple yam</name>
    <dbReference type="NCBI Taxonomy" id="55571"/>
    <lineage>
        <taxon>Eukaryota</taxon>
        <taxon>Viridiplantae</taxon>
        <taxon>Streptophyta</taxon>
        <taxon>Embryophyta</taxon>
        <taxon>Tracheophyta</taxon>
        <taxon>Spermatophyta</taxon>
        <taxon>Magnoliopsida</taxon>
        <taxon>Liliopsida</taxon>
        <taxon>Dioscoreales</taxon>
        <taxon>Dioscoreaceae</taxon>
        <taxon>Dioscorea</taxon>
    </lineage>
</organism>
<comment type="caution">
    <text evidence="1">The sequence shown here is derived from an EMBL/GenBank/DDBJ whole genome shotgun (WGS) entry which is preliminary data.</text>
</comment>
<sequence>MASLTLLDLSYNSLEGPVPKSHLFQTAPIQWFTHNKGLCGQVQGLPLCAQSQSTSTDDAKKQHKVIILIIVLVLGTLLIIFLISGIFTLRCYKRKRSTINDTREEFDGHFFSIWRVDHGKEEYKEIIRVTENFSEKYQIGTGASSIVYKASLSSGLTLAIKKIQEEEAQVNEQAFQNEIQALTEIRHRNIVRFYGFCSTNRFNFLAYEYMERGSLSATLRSEERAMELDWFKRVSIIQDIAQALSYLHHDCAPPIIHRDITSNNILLNEEYKACVSDFGISRLLKPNSSHWSLLAGTYGYMAPGMYISPNHFNYFFYSYFPVIRFFTFTNIEHEH</sequence>
<dbReference type="Proteomes" id="UP000827976">
    <property type="component" value="Chromosome 2"/>
</dbReference>
<keyword evidence="2" id="KW-1185">Reference proteome</keyword>
<keyword evidence="1" id="KW-0418">Kinase</keyword>
<keyword evidence="1" id="KW-0808">Transferase</keyword>
<keyword evidence="1" id="KW-0723">Serine/threonine-protein kinase</keyword>